<dbReference type="PANTHER" id="PTHR48267">
    <property type="entry name" value="CUPREDOXIN SUPERFAMILY PROTEIN"/>
    <property type="match status" value="1"/>
</dbReference>
<evidence type="ECO:0000259" key="2">
    <source>
        <dbReference type="Pfam" id="PF07731"/>
    </source>
</evidence>
<feature type="domain" description="Plastocyanin-like" evidence="2">
    <location>
        <begin position="382"/>
        <end position="504"/>
    </location>
</feature>
<dbReference type="InterPro" id="IPR045087">
    <property type="entry name" value="Cu-oxidase_fam"/>
</dbReference>
<dbReference type="InterPro" id="IPR011707">
    <property type="entry name" value="Cu-oxidase-like_N"/>
</dbReference>
<gene>
    <name evidence="4" type="ORF">BAGA_13325</name>
</gene>
<dbReference type="Pfam" id="PF07731">
    <property type="entry name" value="Cu-oxidase_2"/>
    <property type="match status" value="1"/>
</dbReference>
<dbReference type="AlphaFoldDB" id="A0A073KGF2"/>
<evidence type="ECO:0000313" key="4">
    <source>
        <dbReference type="EMBL" id="KEK25586.1"/>
    </source>
</evidence>
<dbReference type="CDD" id="cd13891">
    <property type="entry name" value="CuRO_3_CotA_like"/>
    <property type="match status" value="1"/>
</dbReference>
<name>A0A073KGF2_9BACI</name>
<keyword evidence="5" id="KW-1185">Reference proteome</keyword>
<dbReference type="eggNOG" id="COG2132">
    <property type="taxonomic scope" value="Bacteria"/>
</dbReference>
<evidence type="ECO:0000313" key="5">
    <source>
        <dbReference type="Proteomes" id="UP000027778"/>
    </source>
</evidence>
<dbReference type="Proteomes" id="UP000027778">
    <property type="component" value="Unassembled WGS sequence"/>
</dbReference>
<comment type="caution">
    <text evidence="4">The sequence shown here is derived from an EMBL/GenBank/DDBJ whole genome shotgun (WGS) entry which is preliminary data.</text>
</comment>
<dbReference type="CDD" id="cd13844">
    <property type="entry name" value="CuRO_1_BOD_CotA_like"/>
    <property type="match status" value="1"/>
</dbReference>
<dbReference type="InterPro" id="IPR011706">
    <property type="entry name" value="Cu-oxidase_C"/>
</dbReference>
<organism evidence="4 5">
    <name type="scientific">Bacillus gaemokensis</name>
    <dbReference type="NCBI Taxonomy" id="574375"/>
    <lineage>
        <taxon>Bacteria</taxon>
        <taxon>Bacillati</taxon>
        <taxon>Bacillota</taxon>
        <taxon>Bacilli</taxon>
        <taxon>Bacillales</taxon>
        <taxon>Bacillaceae</taxon>
        <taxon>Bacillus</taxon>
        <taxon>Bacillus cereus group</taxon>
    </lineage>
</organism>
<dbReference type="SUPFAM" id="SSF49503">
    <property type="entry name" value="Cupredoxins"/>
    <property type="match status" value="3"/>
</dbReference>
<feature type="domain" description="Plastocyanin-like" evidence="3">
    <location>
        <begin position="44"/>
        <end position="175"/>
    </location>
</feature>
<dbReference type="PANTHER" id="PTHR48267:SF1">
    <property type="entry name" value="BILIRUBIN OXIDASE"/>
    <property type="match status" value="1"/>
</dbReference>
<dbReference type="GO" id="GO:0005507">
    <property type="term" value="F:copper ion binding"/>
    <property type="evidence" value="ECO:0007669"/>
    <property type="project" value="InterPro"/>
</dbReference>
<dbReference type="InterPro" id="IPR008972">
    <property type="entry name" value="Cupredoxin"/>
</dbReference>
<dbReference type="STRING" id="574375.AZF08_06065"/>
<dbReference type="Pfam" id="PF07732">
    <property type="entry name" value="Cu-oxidase_3"/>
    <property type="match status" value="1"/>
</dbReference>
<dbReference type="RefSeq" id="WP_033673455.1">
    <property type="nucleotide sequence ID" value="NZ_JOTM01000002.1"/>
</dbReference>
<dbReference type="EMBL" id="JOTM01000002">
    <property type="protein sequence ID" value="KEK25586.1"/>
    <property type="molecule type" value="Genomic_DNA"/>
</dbReference>
<dbReference type="FunFam" id="2.60.40.420:FF:000087">
    <property type="entry name" value="Spore coat protein A"/>
    <property type="match status" value="1"/>
</dbReference>
<protein>
    <submittedName>
        <fullName evidence="4">Copper oxidase</fullName>
    </submittedName>
</protein>
<sequence length="507" mass="58697">MKLEKFVDVLPIPPILRALRRSESSVYYEVTMRQTYVKFHRDLPKTKVWGYEGMVPGPTIDVKSGETAYVKWSNDLPSKHFLPVDKTLSHGHLDPEVRTVVHLHGGVTPEESDGYPEAWFTKKFQHVGPYFKNFIYKYPNQQPSATLWYHDHAMTLTRLNVYAGLAGFYFIRDNKEKKFRLPAGKYEIPLLIQDKTFLEDGSLFYPSQPNNPTPNTPNPSIVPFFCGDNIIVNGKVWPYLEVEPRKYRFRILNGSNTRTYELSLSSNQSFIQIGTDSGFLQRPKGIKKIILAPAERVDVIIDFKKLKGKSVILQNGNGCGGPVNPEDDANVMKFSVTKNLDGIDRSCIPCYMRKKDDSLRRCVKRIRKLKVTASRDMYNRPMLLLDDKMWHDPVSEIMRAGDVEIWEFLNVTGGVHPIHLHLVYFYILDRQPFDVKFYNETGEIRFTGSPIMPDQSERGPKDVVRAFPGYITRIIARFGPYKGRYVWHCHLLEHEDHDMMRPFQIIK</sequence>
<evidence type="ECO:0000259" key="3">
    <source>
        <dbReference type="Pfam" id="PF07732"/>
    </source>
</evidence>
<reference evidence="4 5" key="1">
    <citation type="submission" date="2014-06" db="EMBL/GenBank/DDBJ databases">
        <title>Draft genome sequence of Bacillus gaemokensis JCM 15801 (MCCC 1A00707).</title>
        <authorList>
            <person name="Lai Q."/>
            <person name="Liu Y."/>
            <person name="Shao Z."/>
        </authorList>
    </citation>
    <scope>NUCLEOTIDE SEQUENCE [LARGE SCALE GENOMIC DNA]</scope>
    <source>
        <strain evidence="4 5">JCM 15801</strain>
    </source>
</reference>
<dbReference type="CDD" id="cd13868">
    <property type="entry name" value="CuRO_2_CotA_like"/>
    <property type="match status" value="1"/>
</dbReference>
<dbReference type="Gene3D" id="2.60.40.420">
    <property type="entry name" value="Cupredoxins - blue copper proteins"/>
    <property type="match status" value="3"/>
</dbReference>
<accession>A0A073KGF2</accession>
<dbReference type="OrthoDB" id="9757546at2"/>
<comment type="similarity">
    <text evidence="1">Belongs to the multicopper oxidase family.</text>
</comment>
<proteinExistence type="inferred from homology"/>
<dbReference type="GO" id="GO:0016491">
    <property type="term" value="F:oxidoreductase activity"/>
    <property type="evidence" value="ECO:0007669"/>
    <property type="project" value="InterPro"/>
</dbReference>
<evidence type="ECO:0000256" key="1">
    <source>
        <dbReference type="ARBA" id="ARBA00010609"/>
    </source>
</evidence>